<accession>A0A2S2PR52</accession>
<evidence type="ECO:0000256" key="1">
    <source>
        <dbReference type="ARBA" id="ARBA00022723"/>
    </source>
</evidence>
<dbReference type="GO" id="GO:0043565">
    <property type="term" value="F:sequence-specific DNA binding"/>
    <property type="evidence" value="ECO:0007669"/>
    <property type="project" value="TreeGrafter"/>
</dbReference>
<dbReference type="InterPro" id="IPR013087">
    <property type="entry name" value="Znf_C2H2_type"/>
</dbReference>
<dbReference type="EMBL" id="GGMR01019195">
    <property type="protein sequence ID" value="MBY31814.1"/>
    <property type="molecule type" value="Transcribed_RNA"/>
</dbReference>
<protein>
    <submittedName>
        <fullName evidence="7">Zinc finger protein</fullName>
    </submittedName>
</protein>
<evidence type="ECO:0000259" key="6">
    <source>
        <dbReference type="PROSITE" id="PS50157"/>
    </source>
</evidence>
<keyword evidence="4" id="KW-0862">Zinc</keyword>
<evidence type="ECO:0000256" key="2">
    <source>
        <dbReference type="ARBA" id="ARBA00022737"/>
    </source>
</evidence>
<proteinExistence type="predicted"/>
<dbReference type="SUPFAM" id="SSF57667">
    <property type="entry name" value="beta-beta-alpha zinc fingers"/>
    <property type="match status" value="1"/>
</dbReference>
<sequence length="106" mass="12658">MTFVCEKCDANFTKKYNLSRHQSTHHQQNNVDNRFECNECNRKFNRKDILVRHIEILHKYKRDSFVSTKYIKIYNALCSISIFCVQVGNPFKYFDAQKNQILTSSL</sequence>
<keyword evidence="3 5" id="KW-0863">Zinc-finger</keyword>
<dbReference type="Gene3D" id="3.30.160.60">
    <property type="entry name" value="Classic Zinc Finger"/>
    <property type="match status" value="2"/>
</dbReference>
<organism evidence="7">
    <name type="scientific">Schizaphis graminum</name>
    <name type="common">Green bug aphid</name>
    <dbReference type="NCBI Taxonomy" id="13262"/>
    <lineage>
        <taxon>Eukaryota</taxon>
        <taxon>Metazoa</taxon>
        <taxon>Ecdysozoa</taxon>
        <taxon>Arthropoda</taxon>
        <taxon>Hexapoda</taxon>
        <taxon>Insecta</taxon>
        <taxon>Pterygota</taxon>
        <taxon>Neoptera</taxon>
        <taxon>Paraneoptera</taxon>
        <taxon>Hemiptera</taxon>
        <taxon>Sternorrhyncha</taxon>
        <taxon>Aphidomorpha</taxon>
        <taxon>Aphidoidea</taxon>
        <taxon>Aphididae</taxon>
        <taxon>Aphidini</taxon>
        <taxon>Schizaphis</taxon>
    </lineage>
</organism>
<dbReference type="GO" id="GO:0005634">
    <property type="term" value="C:nucleus"/>
    <property type="evidence" value="ECO:0007669"/>
    <property type="project" value="TreeGrafter"/>
</dbReference>
<name>A0A2S2PR52_SCHGA</name>
<dbReference type="PROSITE" id="PS00028">
    <property type="entry name" value="ZINC_FINGER_C2H2_1"/>
    <property type="match status" value="2"/>
</dbReference>
<evidence type="ECO:0000256" key="4">
    <source>
        <dbReference type="ARBA" id="ARBA00022833"/>
    </source>
</evidence>
<gene>
    <name evidence="7" type="primary">zas1_0</name>
    <name evidence="7" type="ORF">g.65836</name>
</gene>
<dbReference type="GO" id="GO:0008270">
    <property type="term" value="F:zinc ion binding"/>
    <property type="evidence" value="ECO:0007669"/>
    <property type="project" value="UniProtKB-KW"/>
</dbReference>
<reference evidence="7" key="1">
    <citation type="submission" date="2018-04" db="EMBL/GenBank/DDBJ databases">
        <title>Transcriptome of Schizaphis graminum biotype I.</title>
        <authorList>
            <person name="Scully E.D."/>
            <person name="Geib S.M."/>
            <person name="Palmer N.A."/>
            <person name="Koch K."/>
            <person name="Bradshaw J."/>
            <person name="Heng-Moss T."/>
            <person name="Sarath G."/>
        </authorList>
    </citation>
    <scope>NUCLEOTIDE SEQUENCE</scope>
</reference>
<dbReference type="AlphaFoldDB" id="A0A2S2PR52"/>
<evidence type="ECO:0000256" key="5">
    <source>
        <dbReference type="PROSITE-ProRule" id="PRU00042"/>
    </source>
</evidence>
<keyword evidence="2" id="KW-0677">Repeat</keyword>
<dbReference type="GO" id="GO:0000981">
    <property type="term" value="F:DNA-binding transcription factor activity, RNA polymerase II-specific"/>
    <property type="evidence" value="ECO:0007669"/>
    <property type="project" value="TreeGrafter"/>
</dbReference>
<evidence type="ECO:0000256" key="3">
    <source>
        <dbReference type="ARBA" id="ARBA00022771"/>
    </source>
</evidence>
<dbReference type="PANTHER" id="PTHR24408">
    <property type="entry name" value="ZINC FINGER PROTEIN"/>
    <property type="match status" value="1"/>
</dbReference>
<dbReference type="PROSITE" id="PS50157">
    <property type="entry name" value="ZINC_FINGER_C2H2_2"/>
    <property type="match status" value="2"/>
</dbReference>
<dbReference type="Pfam" id="PF00096">
    <property type="entry name" value="zf-C2H2"/>
    <property type="match status" value="2"/>
</dbReference>
<dbReference type="PANTHER" id="PTHR24408:SF58">
    <property type="entry name" value="TRANSCRIPTION FACTOR (TFIIIA), PUTATIVE (AFU_ORTHOLOGUE AFUA_1G05150)-RELATED"/>
    <property type="match status" value="1"/>
</dbReference>
<feature type="domain" description="C2H2-type" evidence="6">
    <location>
        <begin position="3"/>
        <end position="30"/>
    </location>
</feature>
<evidence type="ECO:0000313" key="7">
    <source>
        <dbReference type="EMBL" id="MBY31814.1"/>
    </source>
</evidence>
<dbReference type="SMART" id="SM00355">
    <property type="entry name" value="ZnF_C2H2"/>
    <property type="match status" value="2"/>
</dbReference>
<feature type="domain" description="C2H2-type" evidence="6">
    <location>
        <begin position="35"/>
        <end position="63"/>
    </location>
</feature>
<dbReference type="InterPro" id="IPR036236">
    <property type="entry name" value="Znf_C2H2_sf"/>
</dbReference>
<keyword evidence="1" id="KW-0479">Metal-binding</keyword>